<proteinExistence type="predicted"/>
<gene>
    <name evidence="1" type="ORF">CSA56_15055</name>
</gene>
<dbReference type="Proteomes" id="UP000230821">
    <property type="component" value="Unassembled WGS sequence"/>
</dbReference>
<evidence type="ECO:0000313" key="2">
    <source>
        <dbReference type="Proteomes" id="UP000230821"/>
    </source>
</evidence>
<dbReference type="AlphaFoldDB" id="A0A2G6KA32"/>
<dbReference type="EMBL" id="PDSK01000112">
    <property type="protein sequence ID" value="PIE32521.1"/>
    <property type="molecule type" value="Genomic_DNA"/>
</dbReference>
<organism evidence="1 2">
    <name type="scientific">candidate division KSB3 bacterium</name>
    <dbReference type="NCBI Taxonomy" id="2044937"/>
    <lineage>
        <taxon>Bacteria</taxon>
        <taxon>candidate division KSB3</taxon>
    </lineage>
</organism>
<reference evidence="1 2" key="1">
    <citation type="submission" date="2017-10" db="EMBL/GenBank/DDBJ databases">
        <title>Novel microbial diversity and functional potential in the marine mammal oral microbiome.</title>
        <authorList>
            <person name="Dudek N.K."/>
            <person name="Sun C.L."/>
            <person name="Burstein D."/>
            <person name="Kantor R.S."/>
            <person name="Aliaga Goltsman D.S."/>
            <person name="Bik E.M."/>
            <person name="Thomas B.C."/>
            <person name="Banfield J.F."/>
            <person name="Relman D.A."/>
        </authorList>
    </citation>
    <scope>NUCLEOTIDE SEQUENCE [LARGE SCALE GENOMIC DNA]</scope>
    <source>
        <strain evidence="1">DOLJORAL78_47_16</strain>
    </source>
</reference>
<protein>
    <submittedName>
        <fullName evidence="1">Uncharacterized protein</fullName>
    </submittedName>
</protein>
<sequence>MDTRRVQELKPVEDCWSAGDPEAQFQRGKHGKPSESGYEVFFSTEGKQLFIEDVQVSAKASQGKQRFCEAYFPRI</sequence>
<accession>A0A2G6KA32</accession>
<evidence type="ECO:0000313" key="1">
    <source>
        <dbReference type="EMBL" id="PIE32521.1"/>
    </source>
</evidence>
<comment type="caution">
    <text evidence="1">The sequence shown here is derived from an EMBL/GenBank/DDBJ whole genome shotgun (WGS) entry which is preliminary data.</text>
</comment>
<name>A0A2G6KA32_9BACT</name>